<accession>A0A2N9I8Y1</accession>
<dbReference type="EMBL" id="OIVN01005151">
    <property type="protein sequence ID" value="SPD21132.1"/>
    <property type="molecule type" value="Genomic_DNA"/>
</dbReference>
<organism evidence="2">
    <name type="scientific">Fagus sylvatica</name>
    <name type="common">Beechnut</name>
    <dbReference type="NCBI Taxonomy" id="28930"/>
    <lineage>
        <taxon>Eukaryota</taxon>
        <taxon>Viridiplantae</taxon>
        <taxon>Streptophyta</taxon>
        <taxon>Embryophyta</taxon>
        <taxon>Tracheophyta</taxon>
        <taxon>Spermatophyta</taxon>
        <taxon>Magnoliopsida</taxon>
        <taxon>eudicotyledons</taxon>
        <taxon>Gunneridae</taxon>
        <taxon>Pentapetalae</taxon>
        <taxon>rosids</taxon>
        <taxon>fabids</taxon>
        <taxon>Fagales</taxon>
        <taxon>Fagaceae</taxon>
        <taxon>Fagus</taxon>
    </lineage>
</organism>
<protein>
    <submittedName>
        <fullName evidence="2">Uncharacterized protein</fullName>
    </submittedName>
</protein>
<feature type="transmembrane region" description="Helical" evidence="1">
    <location>
        <begin position="49"/>
        <end position="72"/>
    </location>
</feature>
<keyword evidence="1" id="KW-0472">Membrane</keyword>
<evidence type="ECO:0000256" key="1">
    <source>
        <dbReference type="SAM" id="Phobius"/>
    </source>
</evidence>
<gene>
    <name evidence="2" type="ORF">FSB_LOCUS49014</name>
</gene>
<name>A0A2N9I8Y1_FAGSY</name>
<dbReference type="AlphaFoldDB" id="A0A2N9I8Y1"/>
<sequence length="121" mass="12630">MVMNIQYCHSEVGDFGVHAIPKLGVYEFDYQPTGLRVAGFPFWGGSDSGFWFCGGFGFVVGLMDGLGFAVGLDLGFEGVGRFGLSVVSTAPVGFGGHGIGGFAIADHKFGCNVNSISGFCE</sequence>
<keyword evidence="1" id="KW-1133">Transmembrane helix</keyword>
<keyword evidence="1" id="KW-0812">Transmembrane</keyword>
<reference evidence="2" key="1">
    <citation type="submission" date="2018-02" db="EMBL/GenBank/DDBJ databases">
        <authorList>
            <person name="Cohen D.B."/>
            <person name="Kent A.D."/>
        </authorList>
    </citation>
    <scope>NUCLEOTIDE SEQUENCE</scope>
</reference>
<proteinExistence type="predicted"/>
<evidence type="ECO:0000313" key="2">
    <source>
        <dbReference type="EMBL" id="SPD21132.1"/>
    </source>
</evidence>